<sequence>MTKKTSHTQITRTQIYRAVASSTAIETGVSVQKIEQQLKQNQAQAKAVGLAR</sequence>
<protein>
    <submittedName>
        <fullName evidence="1">Uncharacterized protein</fullName>
    </submittedName>
</protein>
<organism evidence="1 2">
    <name type="scientific">Yersinia canariae</name>
    <dbReference type="NCBI Taxonomy" id="2607663"/>
    <lineage>
        <taxon>Bacteria</taxon>
        <taxon>Pseudomonadati</taxon>
        <taxon>Pseudomonadota</taxon>
        <taxon>Gammaproteobacteria</taxon>
        <taxon>Enterobacterales</taxon>
        <taxon>Yersiniaceae</taxon>
        <taxon>Yersinia</taxon>
    </lineage>
</organism>
<accession>A0A857F517</accession>
<evidence type="ECO:0000313" key="1">
    <source>
        <dbReference type="EMBL" id="QHB34045.1"/>
    </source>
</evidence>
<evidence type="ECO:0000313" key="2">
    <source>
        <dbReference type="Proteomes" id="UP000464402"/>
    </source>
</evidence>
<dbReference type="KEGG" id="yca:F0T03_19025"/>
<dbReference type="AlphaFoldDB" id="A0A857F517"/>
<dbReference type="RefSeq" id="WP_103161909.1">
    <property type="nucleotide sequence ID" value="NZ_CP043727.1"/>
</dbReference>
<keyword evidence="2" id="KW-1185">Reference proteome</keyword>
<proteinExistence type="predicted"/>
<gene>
    <name evidence="1" type="ORF">F0T03_19025</name>
</gene>
<dbReference type="EMBL" id="CP043727">
    <property type="protein sequence ID" value="QHB34045.1"/>
    <property type="molecule type" value="Genomic_DNA"/>
</dbReference>
<reference evidence="2" key="1">
    <citation type="submission" date="2019-09" db="EMBL/GenBank/DDBJ databases">
        <title>Yersinia canariae sp. nov., isolated from a human yersiniosis case.</title>
        <authorList>
            <person name="Nguyen S.V."/>
            <person name="Greig D."/>
            <person name="Hurley D."/>
            <person name="Cao Y."/>
            <person name="McCabe E."/>
            <person name="Mitchell M."/>
            <person name="Jenkins C."/>
            <person name="Fanning S."/>
        </authorList>
    </citation>
    <scope>NUCLEOTIDE SEQUENCE [LARGE SCALE GENOMIC DNA]</scope>
    <source>
        <strain evidence="2">NCTC 14382</strain>
    </source>
</reference>
<dbReference type="Proteomes" id="UP000464402">
    <property type="component" value="Chromosome"/>
</dbReference>
<name>A0A857F517_9GAMM</name>